<feature type="compositionally biased region" description="Basic and acidic residues" evidence="1">
    <location>
        <begin position="662"/>
        <end position="695"/>
    </location>
</feature>
<dbReference type="PANTHER" id="PTHR46524">
    <property type="entry name" value="CW-TYPE ZINC FINGER"/>
    <property type="match status" value="1"/>
</dbReference>
<organism evidence="3 4">
    <name type="scientific">Eruca vesicaria subsp. sativa</name>
    <name type="common">Garden rocket</name>
    <name type="synonym">Eruca sativa</name>
    <dbReference type="NCBI Taxonomy" id="29727"/>
    <lineage>
        <taxon>Eukaryota</taxon>
        <taxon>Viridiplantae</taxon>
        <taxon>Streptophyta</taxon>
        <taxon>Embryophyta</taxon>
        <taxon>Tracheophyta</taxon>
        <taxon>Spermatophyta</taxon>
        <taxon>Magnoliopsida</taxon>
        <taxon>eudicotyledons</taxon>
        <taxon>Gunneridae</taxon>
        <taxon>Pentapetalae</taxon>
        <taxon>rosids</taxon>
        <taxon>malvids</taxon>
        <taxon>Brassicales</taxon>
        <taxon>Brassicaceae</taxon>
        <taxon>Brassiceae</taxon>
        <taxon>Eruca</taxon>
    </lineage>
</organism>
<feature type="region of interest" description="Disordered" evidence="1">
    <location>
        <begin position="535"/>
        <end position="621"/>
    </location>
</feature>
<dbReference type="Pfam" id="PF24756">
    <property type="entry name" value="THD_CWZF3-5-7"/>
    <property type="match status" value="1"/>
</dbReference>
<reference evidence="3 4" key="1">
    <citation type="submission" date="2022-03" db="EMBL/GenBank/DDBJ databases">
        <authorList>
            <person name="Macdonald S."/>
            <person name="Ahmed S."/>
            <person name="Newling K."/>
        </authorList>
    </citation>
    <scope>NUCLEOTIDE SEQUENCE [LARGE SCALE GENOMIC DNA]</scope>
</reference>
<dbReference type="AlphaFoldDB" id="A0ABC8LY54"/>
<feature type="compositionally biased region" description="Basic and acidic residues" evidence="1">
    <location>
        <begin position="737"/>
        <end position="760"/>
    </location>
</feature>
<name>A0ABC8LY54_ERUVS</name>
<evidence type="ECO:0000259" key="2">
    <source>
        <dbReference type="Pfam" id="PF24756"/>
    </source>
</evidence>
<evidence type="ECO:0000256" key="1">
    <source>
        <dbReference type="SAM" id="MobiDB-lite"/>
    </source>
</evidence>
<dbReference type="InterPro" id="IPR055300">
    <property type="entry name" value="CWZF3/5/7"/>
</dbReference>
<accession>A0ABC8LY54</accession>
<feature type="region of interest" description="Disordered" evidence="1">
    <location>
        <begin position="123"/>
        <end position="166"/>
    </location>
</feature>
<evidence type="ECO:0000313" key="4">
    <source>
        <dbReference type="Proteomes" id="UP001642260"/>
    </source>
</evidence>
<feature type="domain" description="CWZF3/5/7 THD" evidence="2">
    <location>
        <begin position="840"/>
        <end position="1088"/>
    </location>
</feature>
<feature type="region of interest" description="Disordered" evidence="1">
    <location>
        <begin position="492"/>
        <end position="523"/>
    </location>
</feature>
<keyword evidence="4" id="KW-1185">Reference proteome</keyword>
<dbReference type="EMBL" id="CAKOAT010794042">
    <property type="protein sequence ID" value="CAH8388353.1"/>
    <property type="molecule type" value="Genomic_DNA"/>
</dbReference>
<feature type="region of interest" description="Disordered" evidence="1">
    <location>
        <begin position="179"/>
        <end position="200"/>
    </location>
</feature>
<gene>
    <name evidence="3" type="ORF">ERUC_LOCUS40836</name>
</gene>
<feature type="compositionally biased region" description="Basic and acidic residues" evidence="1">
    <location>
        <begin position="594"/>
        <end position="616"/>
    </location>
</feature>
<dbReference type="InterPro" id="IPR056406">
    <property type="entry name" value="THD_CWZF3/5/7"/>
</dbReference>
<feature type="compositionally biased region" description="Polar residues" evidence="1">
    <location>
        <begin position="508"/>
        <end position="518"/>
    </location>
</feature>
<feature type="region of interest" description="Disordered" evidence="1">
    <location>
        <begin position="647"/>
        <end position="776"/>
    </location>
</feature>
<feature type="compositionally biased region" description="Basic and acidic residues" evidence="1">
    <location>
        <begin position="537"/>
        <end position="580"/>
    </location>
</feature>
<proteinExistence type="predicted"/>
<protein>
    <recommendedName>
        <fullName evidence="2">CWZF3/5/7 THD domain-containing protein</fullName>
    </recommendedName>
</protein>
<dbReference type="Proteomes" id="UP001642260">
    <property type="component" value="Unassembled WGS sequence"/>
</dbReference>
<feature type="compositionally biased region" description="Basic and acidic residues" evidence="1">
    <location>
        <begin position="833"/>
        <end position="847"/>
    </location>
</feature>
<sequence length="1089" mass="119012">MISVSHSSARSEIGLGFGGIEEEMMMMEDSDFEEDSIHSYVSCVDPDLALSYIDEKLENVLGHFQKDFEGGVSAENLGAKYGGYGSFLSMYQRSPLCKTPPQVQHQMVSGFKCSASSAVPQVSVSGSTSKAPPASHVLVNSSNIGTPDSKQKPVTKPSSSSAPVNHKTLRLRIKVGSSDLSSPKNVSTYNTKQGLNMQPSTSRVNCLSEVEERLPNGIHDSPSKILVAMVSFPLHKDQLLSPLSDDLIQLGKKEKIMTDAGYVSLNKSDPKSKHDKLKEAYKQSCEELVSKTLKLPLLSCLSPSYIHPAKEIDKISDSYAEHVEDSSRGTNNRDLDASLMGSKPELENNVLAFPERSVNTRKDVYLTEGETSNSFVKVSKSETRHEDQILNSKLLEAHKSKKGSSRNSLRGKNTAVNIINTTVVEYFQEDTGGSEDVREGFFGDSGGSKEQSSLVLKAKKEKLSKEITLKESLDSVQSDEEACKHLPLGVESERELSGTCKKPKTGKSRFSSLDQPGSNKLLDGVNKTMIAQVSSHKVKDIAKASSRDGQEDRKRKQEEDKVGGDCMRLRESAVMESSREKVRKKKRLKGSSCDGKESFSNESCDRDRGRTQENCRDSASLLPIRASSPSLLCKDLGSEVIKINVHDAKGSLVDSLAPSALDPRELKSERNSEGGGHRDTDSTTSDTLKRCRDGEGYSIMDNPRTKNAAENSKDNEVQDLGTAVEVKRSKKKPSRKVSMESNKEGSREYQDPDTKLDTNDSHSSSPQKSDRAKTICGKSNHLEVIAEKSKPAPPAGAGQVEVMDHGTEILNTKEQMMRNDNHSSRNQKQNGGAHKDDVGSSPLKKESTCQTASNSIKEATDLKHMADRLKNVASNYESTSVYFQAALKFLHGASLLESSGSIARCKDIYGSTAKLCEFCAHEYEKNKDMGAAALAYKCMEVAYLRITYSSHGNINRYRSELQAALQEIPSGESPSFASDGENPNQTLAAEKVALSSTVRSSPRVTGNHVLSSVNNSSLSQLLAFSQNVSFAMDASRKAQTAFAIAKRKSSDTGYSSNGITSIKRALDFDFQDMEKLLRVVRLAMESINM</sequence>
<feature type="region of interest" description="Disordered" evidence="1">
    <location>
        <begin position="819"/>
        <end position="849"/>
    </location>
</feature>
<evidence type="ECO:0000313" key="3">
    <source>
        <dbReference type="EMBL" id="CAH8388353.1"/>
    </source>
</evidence>
<feature type="compositionally biased region" description="Polar residues" evidence="1">
    <location>
        <begin position="138"/>
        <end position="148"/>
    </location>
</feature>
<comment type="caution">
    <text evidence="3">The sequence shown here is derived from an EMBL/GenBank/DDBJ whole genome shotgun (WGS) entry which is preliminary data.</text>
</comment>
<dbReference type="PANTHER" id="PTHR46524:SF8">
    <property type="entry name" value="CW-TYPE DOMAIN-CONTAINING PROTEIN"/>
    <property type="match status" value="1"/>
</dbReference>